<dbReference type="EMBL" id="CP003178">
    <property type="protein sequence ID" value="AEV98738.1"/>
    <property type="molecule type" value="Genomic_DNA"/>
</dbReference>
<dbReference type="Proteomes" id="UP000005438">
    <property type="component" value="Chromosome"/>
</dbReference>
<organism evidence="3 4">
    <name type="scientific">Niastella koreensis (strain DSM 17620 / KACC 11465 / NBRC 106392 / GR20-10)</name>
    <dbReference type="NCBI Taxonomy" id="700598"/>
    <lineage>
        <taxon>Bacteria</taxon>
        <taxon>Pseudomonadati</taxon>
        <taxon>Bacteroidota</taxon>
        <taxon>Chitinophagia</taxon>
        <taxon>Chitinophagales</taxon>
        <taxon>Chitinophagaceae</taxon>
        <taxon>Niastella</taxon>
    </lineage>
</organism>
<feature type="region of interest" description="Disordered" evidence="1">
    <location>
        <begin position="51"/>
        <end position="81"/>
    </location>
</feature>
<sequence>MKSLKLMLTALTIVAAVGGALAFKATKSSFIFCSTTSTSGANCVLQENKSYTPDSEGPSFCTTDGAPTRQCTTQSNITTLQ</sequence>
<reference evidence="3 4" key="1">
    <citation type="submission" date="2011-12" db="EMBL/GenBank/DDBJ databases">
        <title>The complete genome of Niastella koreensis GR20-10.</title>
        <authorList>
            <consortium name="US DOE Joint Genome Institute (JGI-PGF)"/>
            <person name="Lucas S."/>
            <person name="Han J."/>
            <person name="Lapidus A."/>
            <person name="Bruce D."/>
            <person name="Goodwin L."/>
            <person name="Pitluck S."/>
            <person name="Peters L."/>
            <person name="Kyrpides N."/>
            <person name="Mavromatis K."/>
            <person name="Ivanova N."/>
            <person name="Mikhailova N."/>
            <person name="Davenport K."/>
            <person name="Saunders E."/>
            <person name="Detter J.C."/>
            <person name="Tapia R."/>
            <person name="Han C."/>
            <person name="Land M."/>
            <person name="Hauser L."/>
            <person name="Markowitz V."/>
            <person name="Cheng J.-F."/>
            <person name="Hugenholtz P."/>
            <person name="Woyke T."/>
            <person name="Wu D."/>
            <person name="Tindall B."/>
            <person name="Pomrenke H."/>
            <person name="Brambilla E."/>
            <person name="Klenk H.-P."/>
            <person name="Eisen J.A."/>
        </authorList>
    </citation>
    <scope>NUCLEOTIDE SEQUENCE [LARGE SCALE GENOMIC DNA]</scope>
    <source>
        <strain evidence="4">DSM 17620 / KACC 11465 / NBRC 106392 / GR20-10</strain>
    </source>
</reference>
<accession>G8TLX8</accession>
<evidence type="ECO:0000256" key="1">
    <source>
        <dbReference type="SAM" id="MobiDB-lite"/>
    </source>
</evidence>
<dbReference type="AlphaFoldDB" id="G8TLX8"/>
<evidence type="ECO:0000313" key="3">
    <source>
        <dbReference type="EMBL" id="AEV98738.1"/>
    </source>
</evidence>
<feature type="compositionally biased region" description="Polar residues" evidence="1">
    <location>
        <begin position="69"/>
        <end position="81"/>
    </location>
</feature>
<proteinExistence type="predicted"/>
<feature type="chain" id="PRO_5003517792" evidence="2">
    <location>
        <begin position="23"/>
        <end position="81"/>
    </location>
</feature>
<dbReference type="KEGG" id="nko:Niako_2394"/>
<gene>
    <name evidence="3" type="ordered locus">Niako_2394</name>
</gene>
<name>G8TLX8_NIAKG</name>
<dbReference type="HOGENOM" id="CLU_2570304_0_0_10"/>
<protein>
    <submittedName>
        <fullName evidence="3">Uncharacterized protein</fullName>
    </submittedName>
</protein>
<evidence type="ECO:0000256" key="2">
    <source>
        <dbReference type="SAM" id="SignalP"/>
    </source>
</evidence>
<feature type="signal peptide" evidence="2">
    <location>
        <begin position="1"/>
        <end position="22"/>
    </location>
</feature>
<keyword evidence="2" id="KW-0732">Signal</keyword>
<evidence type="ECO:0000313" key="4">
    <source>
        <dbReference type="Proteomes" id="UP000005438"/>
    </source>
</evidence>